<protein>
    <submittedName>
        <fullName evidence="1">Uncharacterized protein</fullName>
    </submittedName>
</protein>
<evidence type="ECO:0000313" key="1">
    <source>
        <dbReference type="EMBL" id="KAK9736079.1"/>
    </source>
</evidence>
<keyword evidence="2" id="KW-1185">Reference proteome</keyword>
<dbReference type="EMBL" id="JASPKY010000118">
    <property type="protein sequence ID" value="KAK9736079.1"/>
    <property type="molecule type" value="Genomic_DNA"/>
</dbReference>
<dbReference type="AlphaFoldDB" id="A0AAW1LQD1"/>
<proteinExistence type="predicted"/>
<gene>
    <name evidence="1" type="ORF">QE152_g12780</name>
</gene>
<dbReference type="Proteomes" id="UP001458880">
    <property type="component" value="Unassembled WGS sequence"/>
</dbReference>
<evidence type="ECO:0000313" key="2">
    <source>
        <dbReference type="Proteomes" id="UP001458880"/>
    </source>
</evidence>
<sequence length="110" mass="12616">MIRHSGVDQITLSYLQALRAIGEITHAKIIEKVRYLSPELQNGLLNWLDNEGQDVLSSSQDEALAMYIDLNIPRNKYRLLKIVVVEKRCKILPSYKRIAEAKTECYPDGK</sequence>
<accession>A0AAW1LQD1</accession>
<name>A0AAW1LQD1_POPJA</name>
<comment type="caution">
    <text evidence="1">The sequence shown here is derived from an EMBL/GenBank/DDBJ whole genome shotgun (WGS) entry which is preliminary data.</text>
</comment>
<reference evidence="1 2" key="1">
    <citation type="journal article" date="2024" name="BMC Genomics">
        <title>De novo assembly and annotation of Popillia japonica's genome with initial clues to its potential as an invasive pest.</title>
        <authorList>
            <person name="Cucini C."/>
            <person name="Boschi S."/>
            <person name="Funari R."/>
            <person name="Cardaioli E."/>
            <person name="Iannotti N."/>
            <person name="Marturano G."/>
            <person name="Paoli F."/>
            <person name="Bruttini M."/>
            <person name="Carapelli A."/>
            <person name="Frati F."/>
            <person name="Nardi F."/>
        </authorList>
    </citation>
    <scope>NUCLEOTIDE SEQUENCE [LARGE SCALE GENOMIC DNA]</scope>
    <source>
        <strain evidence="1">DMR45628</strain>
    </source>
</reference>
<organism evidence="1 2">
    <name type="scientific">Popillia japonica</name>
    <name type="common">Japanese beetle</name>
    <dbReference type="NCBI Taxonomy" id="7064"/>
    <lineage>
        <taxon>Eukaryota</taxon>
        <taxon>Metazoa</taxon>
        <taxon>Ecdysozoa</taxon>
        <taxon>Arthropoda</taxon>
        <taxon>Hexapoda</taxon>
        <taxon>Insecta</taxon>
        <taxon>Pterygota</taxon>
        <taxon>Neoptera</taxon>
        <taxon>Endopterygota</taxon>
        <taxon>Coleoptera</taxon>
        <taxon>Polyphaga</taxon>
        <taxon>Scarabaeiformia</taxon>
        <taxon>Scarabaeidae</taxon>
        <taxon>Rutelinae</taxon>
        <taxon>Popillia</taxon>
    </lineage>
</organism>